<feature type="domain" description="Type I restriction modification DNA specificity" evidence="1">
    <location>
        <begin position="206"/>
        <end position="355"/>
    </location>
</feature>
<dbReference type="EMBL" id="JAHKNG010000047">
    <property type="protein sequence ID" value="MBU3031944.1"/>
    <property type="molecule type" value="Genomic_DNA"/>
</dbReference>
<dbReference type="RefSeq" id="WP_216034563.1">
    <property type="nucleotide sequence ID" value="NZ_JAHKNG010000047.1"/>
</dbReference>
<gene>
    <name evidence="2" type="ORF">KNW02_17745</name>
</gene>
<accession>A0ABS6AQN3</accession>
<dbReference type="GO" id="GO:0004519">
    <property type="term" value="F:endonuclease activity"/>
    <property type="evidence" value="ECO:0007669"/>
    <property type="project" value="UniProtKB-KW"/>
</dbReference>
<dbReference type="Proteomes" id="UP001166191">
    <property type="component" value="Unassembled WGS sequence"/>
</dbReference>
<keyword evidence="2" id="KW-0378">Hydrolase</keyword>
<dbReference type="CDD" id="cd17516">
    <property type="entry name" value="RMtype1_S_HinAWORF1578P-TRD2-CR2_like"/>
    <property type="match status" value="1"/>
</dbReference>
<evidence type="ECO:0000259" key="1">
    <source>
        <dbReference type="Pfam" id="PF01420"/>
    </source>
</evidence>
<dbReference type="InterPro" id="IPR000055">
    <property type="entry name" value="Restrct_endonuc_typeI_TRD"/>
</dbReference>
<dbReference type="CDD" id="cd17273">
    <property type="entry name" value="RMtype1_S_EcoJA69PI-TRD1-CR1_like"/>
    <property type="match status" value="1"/>
</dbReference>
<dbReference type="EC" id="3.1.21.-" evidence="2"/>
<dbReference type="GO" id="GO:0016787">
    <property type="term" value="F:hydrolase activity"/>
    <property type="evidence" value="ECO:0007669"/>
    <property type="project" value="UniProtKB-KW"/>
</dbReference>
<keyword evidence="3" id="KW-1185">Reference proteome</keyword>
<name>A0ABS6AQN3_9RHOB</name>
<organism evidence="2 3">
    <name type="scientific">Paracoccus marinaquae</name>
    <dbReference type="NCBI Taxonomy" id="2841926"/>
    <lineage>
        <taxon>Bacteria</taxon>
        <taxon>Pseudomonadati</taxon>
        <taxon>Pseudomonadota</taxon>
        <taxon>Alphaproteobacteria</taxon>
        <taxon>Rhodobacterales</taxon>
        <taxon>Paracoccaceae</taxon>
        <taxon>Paracoccus</taxon>
    </lineage>
</organism>
<evidence type="ECO:0000313" key="2">
    <source>
        <dbReference type="EMBL" id="MBU3031944.1"/>
    </source>
</evidence>
<evidence type="ECO:0000313" key="3">
    <source>
        <dbReference type="Proteomes" id="UP001166191"/>
    </source>
</evidence>
<dbReference type="Pfam" id="PF01420">
    <property type="entry name" value="Methylase_S"/>
    <property type="match status" value="2"/>
</dbReference>
<comment type="caution">
    <text evidence="2">The sequence shown here is derived from an EMBL/GenBank/DDBJ whole genome shotgun (WGS) entry which is preliminary data.</text>
</comment>
<dbReference type="PANTHER" id="PTHR30408">
    <property type="entry name" value="TYPE-1 RESTRICTION ENZYME ECOKI SPECIFICITY PROTEIN"/>
    <property type="match status" value="1"/>
</dbReference>
<keyword evidence="2" id="KW-0540">Nuclease</keyword>
<sequence length="401" mass="44961">MTLVRKRLHQLGRVVTGKTPPTARQELFQGEYLFITPSDLDYNHYYCRSAERTVSEQAKATLRNQFIPANAVMFTCIGATIGKCGIAPSECLTNQQINSVIANDECDPRFLYYLLCNSVDIVKGMGGGAATPIVNKSKFENIDFLVPPLRQQQEVGRILSAYDDMIENNRRRIVLLEEAARLLYREWFVHFRFPGHEHVPLTDGLPNGWERQIFDDVCETIGGGTPKTEKPEFWNDGDIPWYTPTDITRNSCLALLDSATKITEAGLRGSSAKMLPAGTVLMTSRASVGFFGIIETPSCTNQGFVSIIPHDPRARMYLLHNLMHRVEEIRSHAGGATYKEISKGKFRALPVIIPDAALLREFEDQASTLHSQVRTLHTQNQKLAQARDLLLPRLMNGEIAV</sequence>
<feature type="domain" description="Type I restriction modification DNA specificity" evidence="1">
    <location>
        <begin position="6"/>
        <end position="177"/>
    </location>
</feature>
<proteinExistence type="predicted"/>
<protein>
    <submittedName>
        <fullName evidence="2">Restriction endonuclease subunit S</fullName>
        <ecNumber evidence="2">3.1.21.-</ecNumber>
    </submittedName>
</protein>
<dbReference type="InterPro" id="IPR052021">
    <property type="entry name" value="Type-I_RS_S_subunit"/>
</dbReference>
<reference evidence="2" key="1">
    <citation type="submission" date="2021-06" db="EMBL/GenBank/DDBJ databases">
        <title>Paracoccus bacterium XHP0099 sp. nov., isolated from the surface waters of the Yellow Sea.</title>
        <authorList>
            <person name="Xue H."/>
            <person name="Zhang D."/>
        </authorList>
    </citation>
    <scope>NUCLEOTIDE SEQUENCE</scope>
    <source>
        <strain evidence="2">XHP0099</strain>
    </source>
</reference>
<dbReference type="PANTHER" id="PTHR30408:SF12">
    <property type="entry name" value="TYPE I RESTRICTION ENZYME MJAVIII SPECIFICITY SUBUNIT"/>
    <property type="match status" value="1"/>
</dbReference>
<keyword evidence="2" id="KW-0255">Endonuclease</keyword>